<dbReference type="SUPFAM" id="SSF160355">
    <property type="entry name" value="Bacterial polysaccharide co-polymerase-like"/>
    <property type="match status" value="1"/>
</dbReference>
<dbReference type="PANTHER" id="PTHR32309">
    <property type="entry name" value="TYROSINE-PROTEIN KINASE"/>
    <property type="match status" value="1"/>
</dbReference>
<dbReference type="PANTHER" id="PTHR32309:SF13">
    <property type="entry name" value="FERRIC ENTEROBACTIN TRANSPORT PROTEIN FEPE"/>
    <property type="match status" value="1"/>
</dbReference>
<evidence type="ECO:0000256" key="5">
    <source>
        <dbReference type="ARBA" id="ARBA00023136"/>
    </source>
</evidence>
<organism evidence="9 10">
    <name type="scientific">Allopusillimonas soli</name>
    <dbReference type="NCBI Taxonomy" id="659016"/>
    <lineage>
        <taxon>Bacteria</taxon>
        <taxon>Pseudomonadati</taxon>
        <taxon>Pseudomonadota</taxon>
        <taxon>Betaproteobacteria</taxon>
        <taxon>Burkholderiales</taxon>
        <taxon>Alcaligenaceae</taxon>
        <taxon>Allopusillimonas</taxon>
    </lineage>
</organism>
<evidence type="ECO:0000256" key="4">
    <source>
        <dbReference type="ARBA" id="ARBA00022989"/>
    </source>
</evidence>
<evidence type="ECO:0000256" key="6">
    <source>
        <dbReference type="SAM" id="Phobius"/>
    </source>
</evidence>
<dbReference type="Pfam" id="PF13807">
    <property type="entry name" value="GNVR"/>
    <property type="match status" value="1"/>
</dbReference>
<feature type="domain" description="Polysaccharide chain length determinant N-terminal" evidence="7">
    <location>
        <begin position="13"/>
        <end position="86"/>
    </location>
</feature>
<evidence type="ECO:0000256" key="3">
    <source>
        <dbReference type="ARBA" id="ARBA00022692"/>
    </source>
</evidence>
<keyword evidence="10" id="KW-1185">Reference proteome</keyword>
<feature type="transmembrane region" description="Helical" evidence="6">
    <location>
        <begin position="330"/>
        <end position="354"/>
    </location>
</feature>
<accession>A0A853FJB5</accession>
<comment type="caution">
    <text evidence="9">The sequence shown here is derived from an EMBL/GenBank/DDBJ whole genome shotgun (WGS) entry which is preliminary data.</text>
</comment>
<dbReference type="InterPro" id="IPR050445">
    <property type="entry name" value="Bact_polysacc_biosynth/exp"/>
</dbReference>
<sequence>MNDPRPYQTDTTEIDLRELILAIWDAKLLIFLVTIVVVACAAAYAFLATPEYEARTQIAPPTASDLASYNAASQLTGTAISGVLDTASSGGIDELTPEQAYAAFLSRLRSMAQRQQFFDDYYLPAKSKQAEVNRQQLWRKLEGNLQVKLPDPNEYAASVTIEGESPEQIAEWANLYVQLAMDATKKQLLDNLNGEVQVRRKGVEDQIATLRTVAKTSREARITRLKNALAVAKEIGLESPAPAGPLISIGNNDAVLSNGDLTYLRGAKSIQSELELLEKRTNDDAYIPELSDLLKKKTLLEKIDLSPDLAVARVDALAIAPEDPIKPRKALIIAVGLLVGLLLSGCIVLIRVMIKTRR</sequence>
<dbReference type="AlphaFoldDB" id="A0A853FJB5"/>
<dbReference type="Pfam" id="PF02706">
    <property type="entry name" value="Wzz"/>
    <property type="match status" value="1"/>
</dbReference>
<dbReference type="OrthoDB" id="8681491at2"/>
<evidence type="ECO:0000313" key="9">
    <source>
        <dbReference type="EMBL" id="NYT38036.1"/>
    </source>
</evidence>
<keyword evidence="3 6" id="KW-0812">Transmembrane</keyword>
<dbReference type="EMBL" id="JACCEW010000004">
    <property type="protein sequence ID" value="NYT38036.1"/>
    <property type="molecule type" value="Genomic_DNA"/>
</dbReference>
<reference evidence="9 10" key="1">
    <citation type="submission" date="2020-07" db="EMBL/GenBank/DDBJ databases">
        <title>Taxonomic revisions and descriptions of new bacterial species based on genomic comparisons in the high-G+C-content subgroup of the family Alcaligenaceae.</title>
        <authorList>
            <person name="Szabo A."/>
            <person name="Felfoldi T."/>
        </authorList>
    </citation>
    <scope>NUCLEOTIDE SEQUENCE [LARGE SCALE GENOMIC DNA]</scope>
    <source>
        <strain evidence="9 10">DSM 25264</strain>
    </source>
</reference>
<dbReference type="InterPro" id="IPR003856">
    <property type="entry name" value="LPS_length_determ_N"/>
</dbReference>
<name>A0A853FJB5_9BURK</name>
<evidence type="ECO:0000256" key="2">
    <source>
        <dbReference type="ARBA" id="ARBA00022475"/>
    </source>
</evidence>
<evidence type="ECO:0000313" key="10">
    <source>
        <dbReference type="Proteomes" id="UP000580517"/>
    </source>
</evidence>
<feature type="transmembrane region" description="Helical" evidence="6">
    <location>
        <begin position="28"/>
        <end position="47"/>
    </location>
</feature>
<feature type="domain" description="Tyrosine-protein kinase G-rich" evidence="8">
    <location>
        <begin position="314"/>
        <end position="353"/>
    </location>
</feature>
<dbReference type="GO" id="GO:0005886">
    <property type="term" value="C:plasma membrane"/>
    <property type="evidence" value="ECO:0007669"/>
    <property type="project" value="UniProtKB-SubCell"/>
</dbReference>
<keyword evidence="2" id="KW-1003">Cell membrane</keyword>
<dbReference type="RefSeq" id="WP_129969979.1">
    <property type="nucleotide sequence ID" value="NZ_JACCEW010000004.1"/>
</dbReference>
<dbReference type="Proteomes" id="UP000580517">
    <property type="component" value="Unassembled WGS sequence"/>
</dbReference>
<dbReference type="GO" id="GO:0004713">
    <property type="term" value="F:protein tyrosine kinase activity"/>
    <property type="evidence" value="ECO:0007669"/>
    <property type="project" value="TreeGrafter"/>
</dbReference>
<evidence type="ECO:0000259" key="8">
    <source>
        <dbReference type="Pfam" id="PF13807"/>
    </source>
</evidence>
<protein>
    <submittedName>
        <fullName evidence="9">LPS O-antigen chain length determinant protein WzzB</fullName>
    </submittedName>
</protein>
<gene>
    <name evidence="9" type="ORF">H0A68_14205</name>
</gene>
<keyword evidence="4 6" id="KW-1133">Transmembrane helix</keyword>
<evidence type="ECO:0000256" key="1">
    <source>
        <dbReference type="ARBA" id="ARBA00004651"/>
    </source>
</evidence>
<dbReference type="InterPro" id="IPR032807">
    <property type="entry name" value="GNVR"/>
</dbReference>
<evidence type="ECO:0000259" key="7">
    <source>
        <dbReference type="Pfam" id="PF02706"/>
    </source>
</evidence>
<dbReference type="Gene3D" id="3.30.1890.10">
    <property type="entry name" value="FepE-like"/>
    <property type="match status" value="1"/>
</dbReference>
<keyword evidence="5 6" id="KW-0472">Membrane</keyword>
<proteinExistence type="predicted"/>
<comment type="subcellular location">
    <subcellularLocation>
        <location evidence="1">Cell membrane</location>
        <topology evidence="1">Multi-pass membrane protein</topology>
    </subcellularLocation>
</comment>